<feature type="transmembrane region" description="Helical" evidence="1">
    <location>
        <begin position="77"/>
        <end position="104"/>
    </location>
</feature>
<keyword evidence="1" id="KW-1133">Transmembrane helix</keyword>
<evidence type="ECO:0000313" key="2">
    <source>
        <dbReference type="EMBL" id="SFJ91971.1"/>
    </source>
</evidence>
<organism evidence="2 3">
    <name type="scientific">Thermoflavimicrobium dichotomicum</name>
    <dbReference type="NCBI Taxonomy" id="46223"/>
    <lineage>
        <taxon>Bacteria</taxon>
        <taxon>Bacillati</taxon>
        <taxon>Bacillota</taxon>
        <taxon>Bacilli</taxon>
        <taxon>Bacillales</taxon>
        <taxon>Thermoactinomycetaceae</taxon>
        <taxon>Thermoflavimicrobium</taxon>
    </lineage>
</organism>
<accession>A0A1I3VCW1</accession>
<gene>
    <name evidence="2" type="ORF">SAMN05421852_1397</name>
</gene>
<dbReference type="STRING" id="46223.SAMN05421852_1397"/>
<keyword evidence="1" id="KW-0812">Transmembrane</keyword>
<sequence length="109" mass="12392">MVEGSKKTPSLSVYLLLLIAIMIYGVLLWVIPPLYIFSSLPLSYIFFALPVLSILLLFVLIPLTLKAWRELGKEHGWGIIIGSTIIWWLSLIAYTVWAAFFVFLKAIVH</sequence>
<dbReference type="OrthoDB" id="9972609at2"/>
<proteinExistence type="predicted"/>
<feature type="transmembrane region" description="Helical" evidence="1">
    <location>
        <begin position="44"/>
        <end position="65"/>
    </location>
</feature>
<evidence type="ECO:0000313" key="3">
    <source>
        <dbReference type="Proteomes" id="UP000199545"/>
    </source>
</evidence>
<reference evidence="2 3" key="1">
    <citation type="submission" date="2016-10" db="EMBL/GenBank/DDBJ databases">
        <authorList>
            <person name="de Groot N.N."/>
        </authorList>
    </citation>
    <scope>NUCLEOTIDE SEQUENCE [LARGE SCALE GENOMIC DNA]</scope>
    <source>
        <strain evidence="2 3">DSM 44778</strain>
    </source>
</reference>
<dbReference type="EMBL" id="FORR01000039">
    <property type="protein sequence ID" value="SFJ91971.1"/>
    <property type="molecule type" value="Genomic_DNA"/>
</dbReference>
<feature type="transmembrane region" description="Helical" evidence="1">
    <location>
        <begin position="12"/>
        <end position="32"/>
    </location>
</feature>
<evidence type="ECO:0000256" key="1">
    <source>
        <dbReference type="SAM" id="Phobius"/>
    </source>
</evidence>
<keyword evidence="3" id="KW-1185">Reference proteome</keyword>
<dbReference type="AlphaFoldDB" id="A0A1I3VCW1"/>
<dbReference type="RefSeq" id="WP_093231755.1">
    <property type="nucleotide sequence ID" value="NZ_FORR01000039.1"/>
</dbReference>
<protein>
    <submittedName>
        <fullName evidence="2">Uncharacterized protein</fullName>
    </submittedName>
</protein>
<name>A0A1I3VCW1_9BACL</name>
<dbReference type="Proteomes" id="UP000199545">
    <property type="component" value="Unassembled WGS sequence"/>
</dbReference>
<keyword evidence="1" id="KW-0472">Membrane</keyword>